<evidence type="ECO:0000256" key="1">
    <source>
        <dbReference type="SAM" id="Phobius"/>
    </source>
</evidence>
<dbReference type="RefSeq" id="WP_006870524.1">
    <property type="nucleotide sequence ID" value="NZ_JH413816.1"/>
</dbReference>
<proteinExistence type="predicted"/>
<dbReference type="OrthoDB" id="5635690at2"/>
<keyword evidence="1" id="KW-0812">Transmembrane</keyword>
<keyword evidence="3" id="KW-1185">Reference proteome</keyword>
<organism evidence="2 3">
    <name type="scientific">Legionella drancourtii LLAP12</name>
    <dbReference type="NCBI Taxonomy" id="658187"/>
    <lineage>
        <taxon>Bacteria</taxon>
        <taxon>Pseudomonadati</taxon>
        <taxon>Pseudomonadota</taxon>
        <taxon>Gammaproteobacteria</taxon>
        <taxon>Legionellales</taxon>
        <taxon>Legionellaceae</taxon>
        <taxon>Legionella</taxon>
    </lineage>
</organism>
<gene>
    <name evidence="2" type="ORF">LDG_6593</name>
</gene>
<dbReference type="PANTHER" id="PTHR46586:SF3">
    <property type="entry name" value="ANKYRIN REPEAT-CONTAINING PROTEIN"/>
    <property type="match status" value="1"/>
</dbReference>
<dbReference type="InterPro" id="IPR052050">
    <property type="entry name" value="SecEffector_AnkRepeat"/>
</dbReference>
<dbReference type="SUPFAM" id="SSF48403">
    <property type="entry name" value="Ankyrin repeat"/>
    <property type="match status" value="1"/>
</dbReference>
<dbReference type="InParanoid" id="G9EMX3"/>
<dbReference type="PANTHER" id="PTHR46586">
    <property type="entry name" value="ANKYRIN REPEAT-CONTAINING PROTEIN"/>
    <property type="match status" value="1"/>
</dbReference>
<dbReference type="EMBL" id="JH413816">
    <property type="protein sequence ID" value="EHL31365.1"/>
    <property type="molecule type" value="Genomic_DNA"/>
</dbReference>
<protein>
    <submittedName>
        <fullName evidence="2">Uncharacterized protein</fullName>
    </submittedName>
</protein>
<dbReference type="Gene3D" id="1.25.40.20">
    <property type="entry name" value="Ankyrin repeat-containing domain"/>
    <property type="match status" value="1"/>
</dbReference>
<sequence>MHREIIQLWKWLISAPSDPFPTLNELSELSQTENLLAELILERRKLLNSLCLQGREPGAEVQQLQFDRLEIYDCCVEFLKNCKPENQFGGVDFACLGFIADKNLPFFAVESVSVLFFHCLTKNSEKTQALYDRYKDYFNANPFIKNGLSLRTELARVDKLLSSEKNLLGLLPLFVNTFGEIETFTAILITLLKRGVDSKAIIDSSLLHQFLAYNFVNLDTEDSEIKTLYKNLTLFPEAAQLIANAKETIVTIPNYRVAYSLTAEQREGNPSEIEPLNFKLVFGYERENFQKLYALFGEMFISCALVHYREVKDEKLKNLLCTYFEALPPQQLAERLNQTGRYASSILPSLAELISEAKLNELINNNQGALFYLLPSKPQLLKLLNEPETLKSYLANLDNRMEDSFLVLSQLMQLYRLIDKSLRPLLYVPIFNLSLSQTSLADPALIRLLAKDALTHSTLIKQQLENIATSLKAAVQQYFLAKESWTQEDYYFVEDCWVENQRKWNFLKRIMKNISSMQDFPTDKYAFYAYLIKVLIEEKSPANFELESFLHEVLTIKRNDSEVIAEYERALIEVFVKNAPLRSICSSLMAASTCKEPIVKLICIRSAIIGKYNILSLLLNAKEVNAELLNFALSEVSSVAKWSGGRFFYATKDDCTQALRKATDAIELEAVKFLCSLDNMLTDEAFSKALFWANRACQWELVMLLCTLSKDKKLSRDILSKVLKEAACLGQWTVVRELCNAERASKPSYLAFSKALVLATNASQWEIVLKICSMEDDQKPGKKEVSEALELAARHAPLEVIQRFCAMSGENKPSSEALVNAMKKAIYYSRLDVMQELCAIVTENDPQGKSLTKVLEFAIHLDRVEAIRILTDIPSEQNKLSPECLANALKIAARSNRGASVEALVQRSGDKQPTSELISEVLEIAVRARQWEIMKILAKSTSSENRANPEVTFEALRIATNAGQWETVKILCADGNLTAEAVSYVFELAIYQGPLELLKQFCTMSGDNKPTPELVAKLLRCSAAYSEKREVVELVCQMEGDNRPTRATISEALQIAAGQRQWKLVEIFTDLDTDHKPTSEAIAKVLQGAASLGHIDIVQRLSRMTTDNRPSSEAISIALRKAPAELRTCLKTAHALALTREKIAKLKNYGKVLKEKYPRSDDGQRTQNIAVDLQTLVEQFTNLVLGAEPVDKEELCRVQEEFKTTFNKAYLTMGNHRAQWKPILLNIAIAASGIGLLLICGKLFFDGNLFFAQTERQNILENIGKEIAVVAKVGS</sequence>
<dbReference type="Proteomes" id="UP000002770">
    <property type="component" value="Unassembled WGS sequence"/>
</dbReference>
<dbReference type="AlphaFoldDB" id="G9EMX3"/>
<evidence type="ECO:0000313" key="2">
    <source>
        <dbReference type="EMBL" id="EHL31365.1"/>
    </source>
</evidence>
<dbReference type="eggNOG" id="ENOG5031DZ9">
    <property type="taxonomic scope" value="Bacteria"/>
</dbReference>
<dbReference type="STRING" id="658187.LDG_6593"/>
<evidence type="ECO:0000313" key="3">
    <source>
        <dbReference type="Proteomes" id="UP000002770"/>
    </source>
</evidence>
<reference evidence="2 3" key="1">
    <citation type="journal article" date="2011" name="BMC Genomics">
        <title>Insight into cross-talk between intra-amoebal pathogens.</title>
        <authorList>
            <person name="Gimenez G."/>
            <person name="Bertelli C."/>
            <person name="Moliner C."/>
            <person name="Robert C."/>
            <person name="Raoult D."/>
            <person name="Fournier P.E."/>
            <person name="Greub G."/>
        </authorList>
    </citation>
    <scope>NUCLEOTIDE SEQUENCE [LARGE SCALE GENOMIC DNA]</scope>
    <source>
        <strain evidence="2 3">LLAP12</strain>
    </source>
</reference>
<name>G9EMX3_9GAMM</name>
<dbReference type="HOGENOM" id="CLU_284803_0_0_6"/>
<dbReference type="InterPro" id="IPR036770">
    <property type="entry name" value="Ankyrin_rpt-contain_sf"/>
</dbReference>
<keyword evidence="1" id="KW-1133">Transmembrane helix</keyword>
<feature type="transmembrane region" description="Helical" evidence="1">
    <location>
        <begin position="1223"/>
        <end position="1245"/>
    </location>
</feature>
<keyword evidence="1" id="KW-0472">Membrane</keyword>
<accession>G9EMX3</accession>